<dbReference type="Gene3D" id="1.10.3720.10">
    <property type="entry name" value="MetI-like"/>
    <property type="match status" value="1"/>
</dbReference>
<comment type="subcellular location">
    <subcellularLocation>
        <location evidence="1">Cell membrane</location>
        <topology evidence="1">Multi-pass membrane protein</topology>
    </subcellularLocation>
</comment>
<dbReference type="GO" id="GO:0055085">
    <property type="term" value="P:transmembrane transport"/>
    <property type="evidence" value="ECO:0007669"/>
    <property type="project" value="InterPro"/>
</dbReference>
<sequence>MVRDNSWSSRLFDFCNYVLLSGLALVTAFPFVYCVLRSFEGSWLPAVGVEILPKQWSLTAYTTLLQGAVFPRALLISVIITVLGTLLSLVLTTMLAYALSKKQLIGRRFLTGGILFTFLFNGGMIPTYLIVRGLGMLDSLAALIFPGAMGAYTFFIMRQSFAGVPASLEESARIDGAGEFLIYYRVYLPLVKPMLAAVGLLYVVRQWNLFFDGILYISTPEKWPLQVLVRQAIATASSLGTGEALSASQMVVSPEALQMASIILSALPMLMLYPFFQRSFIKGLTLGAIKE</sequence>
<evidence type="ECO:0000256" key="4">
    <source>
        <dbReference type="ARBA" id="ARBA00022692"/>
    </source>
</evidence>
<dbReference type="RefSeq" id="WP_132013341.1">
    <property type="nucleotide sequence ID" value="NZ_SLUN01000005.1"/>
</dbReference>
<evidence type="ECO:0000256" key="2">
    <source>
        <dbReference type="ARBA" id="ARBA00022448"/>
    </source>
</evidence>
<feature type="transmembrane region" description="Helical" evidence="7">
    <location>
        <begin position="73"/>
        <end position="97"/>
    </location>
</feature>
<keyword evidence="10" id="KW-1185">Reference proteome</keyword>
<dbReference type="GO" id="GO:0005886">
    <property type="term" value="C:plasma membrane"/>
    <property type="evidence" value="ECO:0007669"/>
    <property type="project" value="UniProtKB-SubCell"/>
</dbReference>
<keyword evidence="6 7" id="KW-0472">Membrane</keyword>
<dbReference type="EMBL" id="SLUN01000005">
    <property type="protein sequence ID" value="TCL73182.1"/>
    <property type="molecule type" value="Genomic_DNA"/>
</dbReference>
<evidence type="ECO:0000313" key="9">
    <source>
        <dbReference type="EMBL" id="TCL73182.1"/>
    </source>
</evidence>
<feature type="transmembrane region" description="Helical" evidence="7">
    <location>
        <begin position="182"/>
        <end position="204"/>
    </location>
</feature>
<name>A0A4R1S498_HYDET</name>
<evidence type="ECO:0000256" key="5">
    <source>
        <dbReference type="ARBA" id="ARBA00022989"/>
    </source>
</evidence>
<evidence type="ECO:0000256" key="3">
    <source>
        <dbReference type="ARBA" id="ARBA00022475"/>
    </source>
</evidence>
<evidence type="ECO:0000259" key="8">
    <source>
        <dbReference type="PROSITE" id="PS50928"/>
    </source>
</evidence>
<evidence type="ECO:0000256" key="6">
    <source>
        <dbReference type="ARBA" id="ARBA00023136"/>
    </source>
</evidence>
<comment type="caution">
    <text evidence="9">The sequence shown here is derived from an EMBL/GenBank/DDBJ whole genome shotgun (WGS) entry which is preliminary data.</text>
</comment>
<dbReference type="CDD" id="cd06261">
    <property type="entry name" value="TM_PBP2"/>
    <property type="match status" value="1"/>
</dbReference>
<gene>
    <name evidence="9" type="ORF">EDC14_100544</name>
</gene>
<feature type="transmembrane region" description="Helical" evidence="7">
    <location>
        <begin position="109"/>
        <end position="131"/>
    </location>
</feature>
<dbReference type="InterPro" id="IPR035906">
    <property type="entry name" value="MetI-like_sf"/>
</dbReference>
<accession>A0A4R1S498</accession>
<protein>
    <submittedName>
        <fullName evidence="9">Carbohydrate ABC transporter membrane protein 2 (CUT1 family)</fullName>
    </submittedName>
</protein>
<keyword evidence="2" id="KW-0813">Transport</keyword>
<keyword evidence="3" id="KW-1003">Cell membrane</keyword>
<dbReference type="OrthoDB" id="9810086at2"/>
<dbReference type="PROSITE" id="PS50928">
    <property type="entry name" value="ABC_TM1"/>
    <property type="match status" value="1"/>
</dbReference>
<feature type="transmembrane region" description="Helical" evidence="7">
    <location>
        <begin position="12"/>
        <end position="33"/>
    </location>
</feature>
<feature type="transmembrane region" description="Helical" evidence="7">
    <location>
        <begin position="256"/>
        <end position="276"/>
    </location>
</feature>
<dbReference type="PANTHER" id="PTHR43744">
    <property type="entry name" value="ABC TRANSPORTER PERMEASE PROTEIN MG189-RELATED-RELATED"/>
    <property type="match status" value="1"/>
</dbReference>
<dbReference type="AlphaFoldDB" id="A0A4R1S498"/>
<keyword evidence="5 7" id="KW-1133">Transmembrane helix</keyword>
<dbReference type="PANTHER" id="PTHR43744:SF9">
    <property type="entry name" value="POLYGALACTURONAN_RHAMNOGALACTURONAN TRANSPORT SYSTEM PERMEASE PROTEIN YTCP"/>
    <property type="match status" value="1"/>
</dbReference>
<reference evidence="9 10" key="1">
    <citation type="submission" date="2019-03" db="EMBL/GenBank/DDBJ databases">
        <title>Genomic Encyclopedia of Type Strains, Phase IV (KMG-IV): sequencing the most valuable type-strain genomes for metagenomic binning, comparative biology and taxonomic classification.</title>
        <authorList>
            <person name="Goeker M."/>
        </authorList>
    </citation>
    <scope>NUCLEOTIDE SEQUENCE [LARGE SCALE GENOMIC DNA]</scope>
    <source>
        <strain evidence="9 10">LX-B</strain>
    </source>
</reference>
<evidence type="ECO:0000256" key="1">
    <source>
        <dbReference type="ARBA" id="ARBA00004651"/>
    </source>
</evidence>
<evidence type="ECO:0000313" key="10">
    <source>
        <dbReference type="Proteomes" id="UP000295008"/>
    </source>
</evidence>
<feature type="domain" description="ABC transmembrane type-1" evidence="8">
    <location>
        <begin position="74"/>
        <end position="276"/>
    </location>
</feature>
<dbReference type="Proteomes" id="UP000295008">
    <property type="component" value="Unassembled WGS sequence"/>
</dbReference>
<feature type="transmembrane region" description="Helical" evidence="7">
    <location>
        <begin position="143"/>
        <end position="161"/>
    </location>
</feature>
<dbReference type="SUPFAM" id="SSF161098">
    <property type="entry name" value="MetI-like"/>
    <property type="match status" value="1"/>
</dbReference>
<dbReference type="InterPro" id="IPR000515">
    <property type="entry name" value="MetI-like"/>
</dbReference>
<keyword evidence="4 7" id="KW-0812">Transmembrane</keyword>
<proteinExistence type="predicted"/>
<organism evidence="9 10">
    <name type="scientific">Hydrogenispora ethanolica</name>
    <dbReference type="NCBI Taxonomy" id="1082276"/>
    <lineage>
        <taxon>Bacteria</taxon>
        <taxon>Bacillati</taxon>
        <taxon>Bacillota</taxon>
        <taxon>Hydrogenispora</taxon>
    </lineage>
</organism>
<evidence type="ECO:0000256" key="7">
    <source>
        <dbReference type="SAM" id="Phobius"/>
    </source>
</evidence>